<reference evidence="10 11" key="1">
    <citation type="submission" date="2018-05" db="EMBL/GenBank/DDBJ databases">
        <title>Genomic Encyclopedia of Type Strains, Phase IV (KMG-IV): sequencing the most valuable type-strain genomes for metagenomic binning, comparative biology and taxonomic classification.</title>
        <authorList>
            <person name="Goeker M."/>
        </authorList>
    </citation>
    <scope>NUCLEOTIDE SEQUENCE [LARGE SCALE GENOMIC DNA]</scope>
    <source>
        <strain evidence="10 11">DSM 22440</strain>
    </source>
</reference>
<feature type="domain" description="Flagellar assembly protein FliH/Type III secretion system HrpE" evidence="9">
    <location>
        <begin position="127"/>
        <end position="254"/>
    </location>
</feature>
<gene>
    <name evidence="10" type="ORF">DES38_102113</name>
</gene>
<dbReference type="NCBIfam" id="TIGR03825">
    <property type="entry name" value="FliH_bacil"/>
    <property type="match status" value="1"/>
</dbReference>
<keyword evidence="6" id="KW-1006">Bacterial flagellum protein export</keyword>
<evidence type="ECO:0000256" key="7">
    <source>
        <dbReference type="NCBIfam" id="TIGR03825"/>
    </source>
</evidence>
<comment type="caution">
    <text evidence="10">The sequence shown here is derived from an EMBL/GenBank/DDBJ whole genome shotgun (WGS) entry which is preliminary data.</text>
</comment>
<keyword evidence="4" id="KW-1005">Bacterial flagellum biogenesis</keyword>
<evidence type="ECO:0000313" key="11">
    <source>
        <dbReference type="Proteomes" id="UP000247922"/>
    </source>
</evidence>
<feature type="coiled-coil region" evidence="8">
    <location>
        <begin position="121"/>
        <end position="148"/>
    </location>
</feature>
<comment type="similarity">
    <text evidence="2">Belongs to the FliH family.</text>
</comment>
<evidence type="ECO:0000256" key="2">
    <source>
        <dbReference type="ARBA" id="ARBA00006602"/>
    </source>
</evidence>
<dbReference type="EMBL" id="QJJR01000002">
    <property type="protein sequence ID" value="PXW92532.1"/>
    <property type="molecule type" value="Genomic_DNA"/>
</dbReference>
<evidence type="ECO:0000256" key="4">
    <source>
        <dbReference type="ARBA" id="ARBA00022795"/>
    </source>
</evidence>
<feature type="coiled-coil region" evidence="8">
    <location>
        <begin position="44"/>
        <end position="92"/>
    </location>
</feature>
<dbReference type="InterPro" id="IPR051472">
    <property type="entry name" value="T3SS_Stator/FliH"/>
</dbReference>
<evidence type="ECO:0000259" key="9">
    <source>
        <dbReference type="Pfam" id="PF02108"/>
    </source>
</evidence>
<evidence type="ECO:0000256" key="5">
    <source>
        <dbReference type="ARBA" id="ARBA00022927"/>
    </source>
</evidence>
<keyword evidence="5" id="KW-0653">Protein transport</keyword>
<evidence type="ECO:0000256" key="1">
    <source>
        <dbReference type="ARBA" id="ARBA00003041"/>
    </source>
</evidence>
<keyword evidence="11" id="KW-1185">Reference proteome</keyword>
<accession>A0A2V3WU97</accession>
<evidence type="ECO:0000256" key="6">
    <source>
        <dbReference type="ARBA" id="ARBA00023225"/>
    </source>
</evidence>
<keyword evidence="3" id="KW-0813">Transport</keyword>
<keyword evidence="10" id="KW-0969">Cilium</keyword>
<dbReference type="InterPro" id="IPR018035">
    <property type="entry name" value="Flagellar_FliH/T3SS_HrpE"/>
</dbReference>
<keyword evidence="8" id="KW-0175">Coiled coil</keyword>
<dbReference type="GO" id="GO:0005829">
    <property type="term" value="C:cytosol"/>
    <property type="evidence" value="ECO:0007669"/>
    <property type="project" value="TreeGrafter"/>
</dbReference>
<comment type="function">
    <text evidence="1">Needed for flagellar regrowth and assembly.</text>
</comment>
<evidence type="ECO:0000256" key="8">
    <source>
        <dbReference type="SAM" id="Coils"/>
    </source>
</evidence>
<dbReference type="PANTHER" id="PTHR34982">
    <property type="entry name" value="YOP PROTEINS TRANSLOCATION PROTEIN L"/>
    <property type="match status" value="1"/>
</dbReference>
<dbReference type="PANTHER" id="PTHR34982:SF1">
    <property type="entry name" value="FLAGELLAR ASSEMBLY PROTEIN FLIH"/>
    <property type="match status" value="1"/>
</dbReference>
<dbReference type="Pfam" id="PF02108">
    <property type="entry name" value="FliH"/>
    <property type="match status" value="1"/>
</dbReference>
<evidence type="ECO:0000313" key="10">
    <source>
        <dbReference type="EMBL" id="PXW92532.1"/>
    </source>
</evidence>
<keyword evidence="10" id="KW-0282">Flagellum</keyword>
<dbReference type="Proteomes" id="UP000247922">
    <property type="component" value="Unassembled WGS sequence"/>
</dbReference>
<proteinExistence type="inferred from homology"/>
<protein>
    <recommendedName>
        <fullName evidence="7">Flagellar assembly protein FliH</fullName>
    </recommendedName>
</protein>
<keyword evidence="10" id="KW-0966">Cell projection</keyword>
<evidence type="ECO:0000256" key="3">
    <source>
        <dbReference type="ARBA" id="ARBA00022448"/>
    </source>
</evidence>
<organism evidence="10 11">
    <name type="scientific">Streptohalobacillus salinus</name>
    <dbReference type="NCBI Taxonomy" id="621096"/>
    <lineage>
        <taxon>Bacteria</taxon>
        <taxon>Bacillati</taxon>
        <taxon>Bacillota</taxon>
        <taxon>Bacilli</taxon>
        <taxon>Bacillales</taxon>
        <taxon>Bacillaceae</taxon>
        <taxon>Streptohalobacillus</taxon>
    </lineage>
</organism>
<dbReference type="GO" id="GO:0015031">
    <property type="term" value="P:protein transport"/>
    <property type="evidence" value="ECO:0007669"/>
    <property type="project" value="UniProtKB-KW"/>
</dbReference>
<sequence>MLHVVEEMILLSNSSLEPRKIGIKPIKFKELKQTFPHADSGEGISKEEQLKHKHQQLAESIQEQELKLQSIKTEAENELTLARETIQAEQAAWDEEKQSWIEEARKKGYQLGYEEGENQAFQDFNQRIRKATAIIHQAEEEREVIIDQAEADILKLAMSVAEKIVKQSLIEKDAALELVKAAIKECHNQAIIRIYVSVDDFELVNTHTDDLLRMLDEGVTLSVHPDETQQEGICIIETPNGKLDVSVDVQLNKINRTLMEYMEEMHRED</sequence>
<dbReference type="AlphaFoldDB" id="A0A2V3WU97"/>
<dbReference type="GO" id="GO:0044781">
    <property type="term" value="P:bacterial-type flagellum organization"/>
    <property type="evidence" value="ECO:0007669"/>
    <property type="project" value="UniProtKB-KW"/>
</dbReference>
<dbReference type="InterPro" id="IPR022524">
    <property type="entry name" value="FliH_Bacilli"/>
</dbReference>
<name>A0A2V3WU97_9BACI</name>